<accession>A0AAV7SJ75</accession>
<organism evidence="2 3">
    <name type="scientific">Pleurodeles waltl</name>
    <name type="common">Iberian ribbed newt</name>
    <dbReference type="NCBI Taxonomy" id="8319"/>
    <lineage>
        <taxon>Eukaryota</taxon>
        <taxon>Metazoa</taxon>
        <taxon>Chordata</taxon>
        <taxon>Craniata</taxon>
        <taxon>Vertebrata</taxon>
        <taxon>Euteleostomi</taxon>
        <taxon>Amphibia</taxon>
        <taxon>Batrachia</taxon>
        <taxon>Caudata</taxon>
        <taxon>Salamandroidea</taxon>
        <taxon>Salamandridae</taxon>
        <taxon>Pleurodelinae</taxon>
        <taxon>Pleurodeles</taxon>
    </lineage>
</organism>
<reference evidence="2" key="1">
    <citation type="journal article" date="2022" name="bioRxiv">
        <title>Sequencing and chromosome-scale assembly of the giantPleurodeles waltlgenome.</title>
        <authorList>
            <person name="Brown T."/>
            <person name="Elewa A."/>
            <person name="Iarovenko S."/>
            <person name="Subramanian E."/>
            <person name="Araus A.J."/>
            <person name="Petzold A."/>
            <person name="Susuki M."/>
            <person name="Suzuki K.-i.T."/>
            <person name="Hayashi T."/>
            <person name="Toyoda A."/>
            <person name="Oliveira C."/>
            <person name="Osipova E."/>
            <person name="Leigh N.D."/>
            <person name="Simon A."/>
            <person name="Yun M.H."/>
        </authorList>
    </citation>
    <scope>NUCLEOTIDE SEQUENCE</scope>
    <source>
        <strain evidence="2">20211129_DDA</strain>
        <tissue evidence="2">Liver</tissue>
    </source>
</reference>
<comment type="caution">
    <text evidence="2">The sequence shown here is derived from an EMBL/GenBank/DDBJ whole genome shotgun (WGS) entry which is preliminary data.</text>
</comment>
<evidence type="ECO:0000256" key="1">
    <source>
        <dbReference type="SAM" id="MobiDB-lite"/>
    </source>
</evidence>
<evidence type="ECO:0000313" key="2">
    <source>
        <dbReference type="EMBL" id="KAJ1164140.1"/>
    </source>
</evidence>
<evidence type="ECO:0000313" key="3">
    <source>
        <dbReference type="Proteomes" id="UP001066276"/>
    </source>
</evidence>
<proteinExistence type="predicted"/>
<keyword evidence="3" id="KW-1185">Reference proteome</keyword>
<dbReference type="AlphaFoldDB" id="A0AAV7SJ75"/>
<name>A0AAV7SJ75_PLEWA</name>
<dbReference type="Proteomes" id="UP001066276">
    <property type="component" value="Chromosome 4_2"/>
</dbReference>
<feature type="region of interest" description="Disordered" evidence="1">
    <location>
        <begin position="1"/>
        <end position="66"/>
    </location>
</feature>
<dbReference type="EMBL" id="JANPWB010000008">
    <property type="protein sequence ID" value="KAJ1164140.1"/>
    <property type="molecule type" value="Genomic_DNA"/>
</dbReference>
<sequence>MKIPRRLRQKGQRRPLGEATPLGAECIPRESLEVSSDSEEDQTTDIEKMKTGAVEGNSIHGYTGDEQETGFESVKTAPCPGFCGEAVGCIIPVGSYNQIRIPTCETGNTCPQRTTARTRVFCWNFTAVPLN</sequence>
<feature type="compositionally biased region" description="Basic residues" evidence="1">
    <location>
        <begin position="1"/>
        <end position="13"/>
    </location>
</feature>
<protein>
    <submittedName>
        <fullName evidence="2">Uncharacterized protein</fullName>
    </submittedName>
</protein>
<gene>
    <name evidence="2" type="ORF">NDU88_004585</name>
</gene>